<sequence length="176" mass="20642">MANLQAASSSESFKTKSMKEPECFYGTEPSKVRSCIQYCQLIFHNNQANVSKDWKKALCSTLFLIFRAAKWIETYLSNLTNQDPAYLLNDWESFESQLFTLFADTNEVRKADEEFESLRVKKCTHLLLYIADFKILVSIIGYWGERAHIDHFRKEFPPVFFINWTPILPKLILFMT</sequence>
<evidence type="ECO:0000313" key="1">
    <source>
        <dbReference type="EMBL" id="MBW0587348.1"/>
    </source>
</evidence>
<evidence type="ECO:0008006" key="3">
    <source>
        <dbReference type="Google" id="ProtNLM"/>
    </source>
</evidence>
<evidence type="ECO:0000313" key="2">
    <source>
        <dbReference type="Proteomes" id="UP000765509"/>
    </source>
</evidence>
<organism evidence="1 2">
    <name type="scientific">Austropuccinia psidii MF-1</name>
    <dbReference type="NCBI Taxonomy" id="1389203"/>
    <lineage>
        <taxon>Eukaryota</taxon>
        <taxon>Fungi</taxon>
        <taxon>Dikarya</taxon>
        <taxon>Basidiomycota</taxon>
        <taxon>Pucciniomycotina</taxon>
        <taxon>Pucciniomycetes</taxon>
        <taxon>Pucciniales</taxon>
        <taxon>Sphaerophragmiaceae</taxon>
        <taxon>Austropuccinia</taxon>
    </lineage>
</organism>
<reference evidence="1" key="1">
    <citation type="submission" date="2021-03" db="EMBL/GenBank/DDBJ databases">
        <title>Draft genome sequence of rust myrtle Austropuccinia psidii MF-1, a brazilian biotype.</title>
        <authorList>
            <person name="Quecine M.C."/>
            <person name="Pachon D.M.R."/>
            <person name="Bonatelli M.L."/>
            <person name="Correr F.H."/>
            <person name="Franceschini L.M."/>
            <person name="Leite T.F."/>
            <person name="Margarido G.R.A."/>
            <person name="Almeida C.A."/>
            <person name="Ferrarezi J.A."/>
            <person name="Labate C.A."/>
        </authorList>
    </citation>
    <scope>NUCLEOTIDE SEQUENCE</scope>
    <source>
        <strain evidence="1">MF-1</strain>
    </source>
</reference>
<name>A0A9Q3KTN9_9BASI</name>
<dbReference type="AlphaFoldDB" id="A0A9Q3KTN9"/>
<keyword evidence="2" id="KW-1185">Reference proteome</keyword>
<accession>A0A9Q3KTN9</accession>
<dbReference type="EMBL" id="AVOT02126773">
    <property type="protein sequence ID" value="MBW0587348.1"/>
    <property type="molecule type" value="Genomic_DNA"/>
</dbReference>
<dbReference type="Proteomes" id="UP000765509">
    <property type="component" value="Unassembled WGS sequence"/>
</dbReference>
<protein>
    <recommendedName>
        <fullName evidence="3">Retrotransposon gag domain-containing protein</fullName>
    </recommendedName>
</protein>
<proteinExistence type="predicted"/>
<gene>
    <name evidence="1" type="ORF">O181_127063</name>
</gene>
<comment type="caution">
    <text evidence="1">The sequence shown here is derived from an EMBL/GenBank/DDBJ whole genome shotgun (WGS) entry which is preliminary data.</text>
</comment>